<dbReference type="Pfam" id="PF08378">
    <property type="entry name" value="NERD"/>
    <property type="match status" value="1"/>
</dbReference>
<dbReference type="Pfam" id="PF01051">
    <property type="entry name" value="Rep3_N"/>
    <property type="match status" value="1"/>
</dbReference>
<evidence type="ECO:0000256" key="2">
    <source>
        <dbReference type="ARBA" id="ARBA00038283"/>
    </source>
</evidence>
<feature type="domain" description="NERD" evidence="3">
    <location>
        <begin position="86"/>
        <end position="197"/>
    </location>
</feature>
<organism evidence="4 5">
    <name type="scientific">Lactobacillus porci</name>
    <dbReference type="NCBI Taxonomy" id="2012477"/>
    <lineage>
        <taxon>Bacteria</taxon>
        <taxon>Bacillati</taxon>
        <taxon>Bacillota</taxon>
        <taxon>Bacilli</taxon>
        <taxon>Lactobacillales</taxon>
        <taxon>Lactobacillaceae</taxon>
        <taxon>Lactobacillus</taxon>
    </lineage>
</organism>
<evidence type="ECO:0000256" key="1">
    <source>
        <dbReference type="ARBA" id="ARBA00022801"/>
    </source>
</evidence>
<dbReference type="Proteomes" id="UP000438120">
    <property type="component" value="Unassembled WGS sequence"/>
</dbReference>
<reference evidence="4 5" key="1">
    <citation type="submission" date="2019-08" db="EMBL/GenBank/DDBJ databases">
        <title>In-depth cultivation of the pig gut microbiome towards novel bacterial diversity and tailored functional studies.</title>
        <authorList>
            <person name="Wylensek D."/>
            <person name="Hitch T.C.A."/>
            <person name="Clavel T."/>
        </authorList>
    </citation>
    <scope>NUCLEOTIDE SEQUENCE [LARGE SCALE GENOMIC DNA]</scope>
    <source>
        <strain evidence="4 5">Bifido-178-WT-2B</strain>
    </source>
</reference>
<dbReference type="GO" id="GO:0016787">
    <property type="term" value="F:hydrolase activity"/>
    <property type="evidence" value="ECO:0007669"/>
    <property type="project" value="UniProtKB-KW"/>
</dbReference>
<keyword evidence="5" id="KW-1185">Reference proteome</keyword>
<comment type="caution">
    <text evidence="4">The sequence shown here is derived from an EMBL/GenBank/DDBJ whole genome shotgun (WGS) entry which is preliminary data.</text>
</comment>
<dbReference type="GO" id="GO:0003887">
    <property type="term" value="F:DNA-directed DNA polymerase activity"/>
    <property type="evidence" value="ECO:0007669"/>
    <property type="project" value="InterPro"/>
</dbReference>
<keyword evidence="1" id="KW-0378">Hydrolase</keyword>
<dbReference type="EMBL" id="VUMX01000003">
    <property type="protein sequence ID" value="MST86445.1"/>
    <property type="molecule type" value="Genomic_DNA"/>
</dbReference>
<evidence type="ECO:0000313" key="5">
    <source>
        <dbReference type="Proteomes" id="UP000438120"/>
    </source>
</evidence>
<dbReference type="InterPro" id="IPR000525">
    <property type="entry name" value="Initiator_Rep_WH1"/>
</dbReference>
<dbReference type="SUPFAM" id="SSF52980">
    <property type="entry name" value="Restriction endonuclease-like"/>
    <property type="match status" value="1"/>
</dbReference>
<dbReference type="OrthoDB" id="2325363at2"/>
<evidence type="ECO:0000313" key="4">
    <source>
        <dbReference type="EMBL" id="MST86445.1"/>
    </source>
</evidence>
<dbReference type="PROSITE" id="PS50965">
    <property type="entry name" value="NERD"/>
    <property type="match status" value="1"/>
</dbReference>
<gene>
    <name evidence="4" type="ORF">FYJ62_01960</name>
</gene>
<sequence length="535" mass="61527">MNRIFDHWFTTTNEEQIDNDTVIESARKSELIYNPSYTYPVQLSTTNMPGINWINNILNSYNQLELSDPYPILSQDQLNNANNLLTGDAGEQLVDQALKKLVNQTTIVFHDVLLPYQYGQRNGDFDNQIDNLVVTSTGIYCIEVKVRNFTGNYFNVKKLSPAIYQQITFHKEAVKQALQSAGYSVPNNLVKNIVVVIARDSHENFDFNGQTSLEHKGARVSTLGELTITVSEGFNQCYLRAEQIQDITRIIQKSRLPNKRVYLDNVRFKLTQQHFDKLVQMEQTVSWHLPVEQNICYAKELNDLPMTGLNATQQNLFWIIVGRLYGQGRQRISLTANELKESAGYRGKDHKKFDVLIGNLAAVMQEMPVFRQAKFESGNLSVTLNDRDLPLFNQYTPDFISWNNWLFSKIKSNNAKTLFRKFVELANQGAYQASFPDLRSLLGIQPCYRNTYVVRKLDEAVLQLAPFFRDLKYELKRGRNNEIVAITFTFDKINPQELLAVYSADKYLDNISANLALSEPDKQRARALFEKEFLS</sequence>
<dbReference type="AlphaFoldDB" id="A0A6A8M9R0"/>
<evidence type="ECO:0000259" key="3">
    <source>
        <dbReference type="PROSITE" id="PS50965"/>
    </source>
</evidence>
<dbReference type="GO" id="GO:0006270">
    <property type="term" value="P:DNA replication initiation"/>
    <property type="evidence" value="ECO:0007669"/>
    <property type="project" value="InterPro"/>
</dbReference>
<dbReference type="InterPro" id="IPR011528">
    <property type="entry name" value="NERD"/>
</dbReference>
<accession>A0A6A8M9R0</accession>
<dbReference type="RefSeq" id="WP_154547220.1">
    <property type="nucleotide sequence ID" value="NZ_VUMX01000003.1"/>
</dbReference>
<comment type="similarity">
    <text evidence="2">Belongs to the initiator RepB protein family.</text>
</comment>
<dbReference type="InterPro" id="IPR011335">
    <property type="entry name" value="Restrct_endonuc-II-like"/>
</dbReference>
<proteinExistence type="inferred from homology"/>
<name>A0A6A8M9R0_9LACO</name>
<protein>
    <submittedName>
        <fullName evidence="4">RepB family plasmid replication initiator protein</fullName>
    </submittedName>
</protein>